<dbReference type="RefSeq" id="WP_115606670.1">
    <property type="nucleotide sequence ID" value="NZ_SADD01000002.1"/>
</dbReference>
<reference evidence="2 3" key="1">
    <citation type="submission" date="2019-01" db="EMBL/GenBank/DDBJ databases">
        <title>Lujinxingia litoralis gen. nov., sp. nov. and Lujinxingia sediminis gen. nov., sp. nov., new members in the order Bradymonadales, isolated from coastal sediment.</title>
        <authorList>
            <person name="Li C.-M."/>
        </authorList>
    </citation>
    <scope>NUCLEOTIDE SEQUENCE [LARGE SCALE GENOMIC DNA]</scope>
    <source>
        <strain evidence="2 3">SEH01</strain>
    </source>
</reference>
<dbReference type="Pfam" id="PF13435">
    <property type="entry name" value="Cytochrome_C554"/>
    <property type="match status" value="1"/>
</dbReference>
<dbReference type="InterPro" id="IPR023155">
    <property type="entry name" value="Cyt_c-552/4"/>
</dbReference>
<dbReference type="SUPFAM" id="SSF48695">
    <property type="entry name" value="Multiheme cytochromes"/>
    <property type="match status" value="1"/>
</dbReference>
<name>A0ABY0CVW7_9DELT</name>
<evidence type="ECO:0000313" key="3">
    <source>
        <dbReference type="Proteomes" id="UP000282926"/>
    </source>
</evidence>
<sequence>MSARRPGLKPIVIALAVIVFGVIAALNIEPVPAPGAPPVAPDELATLSPAEALAAADAFYKSRPLYERPHPYTDVPEGLPDLRAETCGACHAEIYAEWQLSTHRRAWLDDAQFMEELAKSRGEHNPPDAERHDVSWMCVNCHTPLVNQLEKLVVGLEEGDISKPIYVDNPTFDAELQLDAITCATCHVRDGVVLGPRGDATAAPHPVAKGDHLLDEENCVRCHQAEALFPEQTLGCFFTTGEEWSRSAFAEKGQHCQDCHMPQTERPIARGYNVPVRKTRHHWFGGSLIPKKPEYESEIAPLRAIFGSGASIYLEGPAENCAGNGCADARVVVLNDKAGHRFPTGDPERHVDVSARVLSPEGQELVRQEMRIGAIFDWWPEIKLRSDNRILPGESLEMGLSWEEHQLAMQDEPVIVEIEAVKERMHEEAFDFHELEGRYVRGRHFHRSRWEVDANGEVRLLEIEDDFGARQTLAPQEASPSPD</sequence>
<evidence type="ECO:0000259" key="1">
    <source>
        <dbReference type="Pfam" id="PF13435"/>
    </source>
</evidence>
<dbReference type="EMBL" id="SADD01000002">
    <property type="protein sequence ID" value="RVU46759.1"/>
    <property type="molecule type" value="Genomic_DNA"/>
</dbReference>
<accession>A0ABY0CVW7</accession>
<evidence type="ECO:0000313" key="2">
    <source>
        <dbReference type="EMBL" id="RVU46759.1"/>
    </source>
</evidence>
<proteinExistence type="predicted"/>
<comment type="caution">
    <text evidence="2">The sequence shown here is derived from an EMBL/GenBank/DDBJ whole genome shotgun (WGS) entry which is preliminary data.</text>
</comment>
<organism evidence="2 3">
    <name type="scientific">Lujinxingia sediminis</name>
    <dbReference type="NCBI Taxonomy" id="2480984"/>
    <lineage>
        <taxon>Bacteria</taxon>
        <taxon>Deltaproteobacteria</taxon>
        <taxon>Bradymonadales</taxon>
        <taxon>Lujinxingiaceae</taxon>
        <taxon>Lujinxingia</taxon>
    </lineage>
</organism>
<dbReference type="InterPro" id="IPR036280">
    <property type="entry name" value="Multihaem_cyt_sf"/>
</dbReference>
<dbReference type="Gene3D" id="1.10.1130.10">
    <property type="entry name" value="Flavocytochrome C3, Chain A"/>
    <property type="match status" value="1"/>
</dbReference>
<protein>
    <recommendedName>
        <fullName evidence="1">Cytochrome c-552/4 domain-containing protein</fullName>
    </recommendedName>
</protein>
<dbReference type="Proteomes" id="UP000282926">
    <property type="component" value="Unassembled WGS sequence"/>
</dbReference>
<gene>
    <name evidence="2" type="ORF">EA187_06380</name>
</gene>
<keyword evidence="3" id="KW-1185">Reference proteome</keyword>
<feature type="domain" description="Cytochrome c-552/4" evidence="1">
    <location>
        <begin position="86"/>
        <end position="151"/>
    </location>
</feature>